<evidence type="ECO:0000256" key="1">
    <source>
        <dbReference type="ARBA" id="ARBA00023157"/>
    </source>
</evidence>
<accession>A0ABU0A0E5</accession>
<name>A0ABU0A0E5_9BACI</name>
<keyword evidence="1" id="KW-1015">Disulfide bond</keyword>
<gene>
    <name evidence="3" type="ORF">J2S74_004409</name>
</gene>
<evidence type="ECO:0000313" key="3">
    <source>
        <dbReference type="EMBL" id="MDQ0256964.1"/>
    </source>
</evidence>
<reference evidence="3 4" key="1">
    <citation type="submission" date="2023-07" db="EMBL/GenBank/DDBJ databases">
        <title>Genomic Encyclopedia of Type Strains, Phase IV (KMG-IV): sequencing the most valuable type-strain genomes for metagenomic binning, comparative biology and taxonomic classification.</title>
        <authorList>
            <person name="Goeker M."/>
        </authorList>
    </citation>
    <scope>NUCLEOTIDE SEQUENCE [LARGE SCALE GENOMIC DNA]</scope>
    <source>
        <strain evidence="3 4">DSM 9768</strain>
    </source>
</reference>
<dbReference type="InterPro" id="IPR036249">
    <property type="entry name" value="Thioredoxin-like_sf"/>
</dbReference>
<dbReference type="EMBL" id="JAUSUG010000021">
    <property type="protein sequence ID" value="MDQ0256964.1"/>
    <property type="molecule type" value="Genomic_DNA"/>
</dbReference>
<evidence type="ECO:0000259" key="2">
    <source>
        <dbReference type="Pfam" id="PF00578"/>
    </source>
</evidence>
<dbReference type="Proteomes" id="UP001230005">
    <property type="component" value="Unassembled WGS sequence"/>
</dbReference>
<proteinExistence type="predicted"/>
<comment type="caution">
    <text evidence="3">The sequence shown here is derived from an EMBL/GenBank/DDBJ whole genome shotgun (WGS) entry which is preliminary data.</text>
</comment>
<protein>
    <submittedName>
        <fullName evidence="3">Peroxiredoxin</fullName>
    </submittedName>
</protein>
<organism evidence="3 4">
    <name type="scientific">Evansella vedderi</name>
    <dbReference type="NCBI Taxonomy" id="38282"/>
    <lineage>
        <taxon>Bacteria</taxon>
        <taxon>Bacillati</taxon>
        <taxon>Bacillota</taxon>
        <taxon>Bacilli</taxon>
        <taxon>Bacillales</taxon>
        <taxon>Bacillaceae</taxon>
        <taxon>Evansella</taxon>
    </lineage>
</organism>
<dbReference type="SUPFAM" id="SSF52833">
    <property type="entry name" value="Thioredoxin-like"/>
    <property type="match status" value="1"/>
</dbReference>
<dbReference type="Gene3D" id="3.40.30.10">
    <property type="entry name" value="Glutaredoxin"/>
    <property type="match status" value="1"/>
</dbReference>
<feature type="domain" description="Alkyl hydroperoxide reductase subunit C/ Thiol specific antioxidant" evidence="2">
    <location>
        <begin position="1"/>
        <end position="80"/>
    </location>
</feature>
<evidence type="ECO:0000313" key="4">
    <source>
        <dbReference type="Proteomes" id="UP001230005"/>
    </source>
</evidence>
<dbReference type="InterPro" id="IPR000866">
    <property type="entry name" value="AhpC/TSA"/>
</dbReference>
<dbReference type="Pfam" id="PF00578">
    <property type="entry name" value="AhpC-TSA"/>
    <property type="match status" value="1"/>
</dbReference>
<sequence>MRENAHKYEELGVPIVVIVGQKGEAVAKWERENPMPFPMLIDEDRSVIKAFDVYNPINIDAFRMAHPSTFLMDAHGEIVYAYVGSNQRDRPKQVELLEQVHQLLSSIEV</sequence>
<keyword evidence="4" id="KW-1185">Reference proteome</keyword>